<keyword evidence="3" id="KW-1185">Reference proteome</keyword>
<evidence type="ECO:0000313" key="3">
    <source>
        <dbReference type="Proteomes" id="UP000299102"/>
    </source>
</evidence>
<protein>
    <submittedName>
        <fullName evidence="2">Uncharacterized protein</fullName>
    </submittedName>
</protein>
<organism evidence="2 3">
    <name type="scientific">Eumeta variegata</name>
    <name type="common">Bagworm moth</name>
    <name type="synonym">Eumeta japonica</name>
    <dbReference type="NCBI Taxonomy" id="151549"/>
    <lineage>
        <taxon>Eukaryota</taxon>
        <taxon>Metazoa</taxon>
        <taxon>Ecdysozoa</taxon>
        <taxon>Arthropoda</taxon>
        <taxon>Hexapoda</taxon>
        <taxon>Insecta</taxon>
        <taxon>Pterygota</taxon>
        <taxon>Neoptera</taxon>
        <taxon>Endopterygota</taxon>
        <taxon>Lepidoptera</taxon>
        <taxon>Glossata</taxon>
        <taxon>Ditrysia</taxon>
        <taxon>Tineoidea</taxon>
        <taxon>Psychidae</taxon>
        <taxon>Oiketicinae</taxon>
        <taxon>Eumeta</taxon>
    </lineage>
</organism>
<gene>
    <name evidence="2" type="ORF">EVAR_4800_1</name>
</gene>
<dbReference type="EMBL" id="BGZK01000026">
    <property type="protein sequence ID" value="GBP07436.1"/>
    <property type="molecule type" value="Genomic_DNA"/>
</dbReference>
<evidence type="ECO:0000313" key="2">
    <source>
        <dbReference type="EMBL" id="GBP07436.1"/>
    </source>
</evidence>
<dbReference type="AlphaFoldDB" id="A0A4C1SZN7"/>
<accession>A0A4C1SZN7</accession>
<feature type="region of interest" description="Disordered" evidence="1">
    <location>
        <begin position="34"/>
        <end position="54"/>
    </location>
</feature>
<sequence length="227" mass="25426">MPNELYNPVRAEHLTKIAVIIAINETIIHGVTRRSSVSKSARGGGRRAADHGPRAGRRLAPALEVLYRSWSETEALFVADYRWRTLDERPATACEPFSRYTDIAEHKSEPRELAASKQSRAGVLFDLKIFTIFWRLSPYGSFERSGGNSQLTRIALTKQIDPRKLLISRHQIGSDQISGRAAFFGSRHLIDAFIAATRLQRSLSTAVGFGWVQASPFPTLIVTMEKF</sequence>
<proteinExistence type="predicted"/>
<name>A0A4C1SZN7_EUMVA</name>
<reference evidence="2 3" key="1">
    <citation type="journal article" date="2019" name="Commun. Biol.">
        <title>The bagworm genome reveals a unique fibroin gene that provides high tensile strength.</title>
        <authorList>
            <person name="Kono N."/>
            <person name="Nakamura H."/>
            <person name="Ohtoshi R."/>
            <person name="Tomita M."/>
            <person name="Numata K."/>
            <person name="Arakawa K."/>
        </authorList>
    </citation>
    <scope>NUCLEOTIDE SEQUENCE [LARGE SCALE GENOMIC DNA]</scope>
</reference>
<comment type="caution">
    <text evidence="2">The sequence shown here is derived from an EMBL/GenBank/DDBJ whole genome shotgun (WGS) entry which is preliminary data.</text>
</comment>
<dbReference type="Proteomes" id="UP000299102">
    <property type="component" value="Unassembled WGS sequence"/>
</dbReference>
<evidence type="ECO:0000256" key="1">
    <source>
        <dbReference type="SAM" id="MobiDB-lite"/>
    </source>
</evidence>